<dbReference type="Pfam" id="PF04672">
    <property type="entry name" value="Methyltransf_19"/>
    <property type="match status" value="1"/>
</dbReference>
<accession>A0A919TGB9</accession>
<sequence length="263" mass="28562">MNELDTSVVHSARRYNYWLGGKDNFAVDRESGDAITKIYPQIIPDVRGNREWMHRGVRHVVADLGITQIVDIGVGIPMEPNVHEVAQRLNPAARVVYVDNDPLVMTHARALMTSTAQGATAYVDADMRDTDRILAAARETLDFTRPVAVLLVAVLHFIEDLAEAQQIVARLAAGLPAGSVVAISHFTRDGIDDPLIEASIDNAAGSAAHGPFAARTVAEVNELLTVGGLTLLEPVVEVNQWRPDEQTKKEQVNVHGGLARKTS</sequence>
<protein>
    <recommendedName>
        <fullName evidence="3">SAM-dependent methyltransferase</fullName>
    </recommendedName>
</protein>
<dbReference type="InterPro" id="IPR006764">
    <property type="entry name" value="SAM_dep_MeTrfase_SAV2177_type"/>
</dbReference>
<dbReference type="SUPFAM" id="SSF53335">
    <property type="entry name" value="S-adenosyl-L-methionine-dependent methyltransferases"/>
    <property type="match status" value="1"/>
</dbReference>
<name>A0A919TGB9_9ACTN</name>
<keyword evidence="2" id="KW-1185">Reference proteome</keyword>
<gene>
    <name evidence="1" type="ORF">Ato02nite_061890</name>
</gene>
<proteinExistence type="predicted"/>
<evidence type="ECO:0000313" key="1">
    <source>
        <dbReference type="EMBL" id="GIM94396.1"/>
    </source>
</evidence>
<dbReference type="InterPro" id="IPR029063">
    <property type="entry name" value="SAM-dependent_MTases_sf"/>
</dbReference>
<dbReference type="Gene3D" id="3.40.50.150">
    <property type="entry name" value="Vaccinia Virus protein VP39"/>
    <property type="match status" value="1"/>
</dbReference>
<comment type="caution">
    <text evidence="1">The sequence shown here is derived from an EMBL/GenBank/DDBJ whole genome shotgun (WGS) entry which is preliminary data.</text>
</comment>
<dbReference type="AlphaFoldDB" id="A0A919TGB9"/>
<dbReference type="RefSeq" id="WP_213010185.1">
    <property type="nucleotide sequence ID" value="NZ_BOQN01000081.1"/>
</dbReference>
<evidence type="ECO:0000313" key="2">
    <source>
        <dbReference type="Proteomes" id="UP000677082"/>
    </source>
</evidence>
<dbReference type="PIRSF" id="PIRSF017393">
    <property type="entry name" value="MTase_SAV2177"/>
    <property type="match status" value="1"/>
</dbReference>
<dbReference type="EMBL" id="BOQN01000081">
    <property type="protein sequence ID" value="GIM94396.1"/>
    <property type="molecule type" value="Genomic_DNA"/>
</dbReference>
<reference evidence="1 2" key="1">
    <citation type="submission" date="2021-03" db="EMBL/GenBank/DDBJ databases">
        <title>Whole genome shotgun sequence of Actinoplanes toevensis NBRC 105298.</title>
        <authorList>
            <person name="Komaki H."/>
            <person name="Tamura T."/>
        </authorList>
    </citation>
    <scope>NUCLEOTIDE SEQUENCE [LARGE SCALE GENOMIC DNA]</scope>
    <source>
        <strain evidence="1 2">NBRC 105298</strain>
    </source>
</reference>
<dbReference type="Proteomes" id="UP000677082">
    <property type="component" value="Unassembled WGS sequence"/>
</dbReference>
<organism evidence="1 2">
    <name type="scientific">Paractinoplanes toevensis</name>
    <dbReference type="NCBI Taxonomy" id="571911"/>
    <lineage>
        <taxon>Bacteria</taxon>
        <taxon>Bacillati</taxon>
        <taxon>Actinomycetota</taxon>
        <taxon>Actinomycetes</taxon>
        <taxon>Micromonosporales</taxon>
        <taxon>Micromonosporaceae</taxon>
        <taxon>Paractinoplanes</taxon>
    </lineage>
</organism>
<evidence type="ECO:0008006" key="3">
    <source>
        <dbReference type="Google" id="ProtNLM"/>
    </source>
</evidence>